<reference evidence="6" key="1">
    <citation type="submission" date="2023-06" db="EMBL/GenBank/DDBJ databases">
        <title>Gordonia sp. nov. and Pseudochrobactrum sp. nov., two species isolated from the burying beetle Nicrophorus vespilloides.</title>
        <authorList>
            <person name="Poehlein A."/>
            <person name="Guzman J."/>
            <person name="Daniel R."/>
            <person name="Vilcinskas A."/>
        </authorList>
    </citation>
    <scope>NUCLEOTIDE SEQUENCE</scope>
    <source>
        <strain evidence="6">MP11Mi</strain>
    </source>
</reference>
<dbReference type="Gene3D" id="3.90.550.10">
    <property type="entry name" value="Spore Coat Polysaccharide Biosynthesis Protein SpsA, Chain A"/>
    <property type="match status" value="1"/>
</dbReference>
<keyword evidence="2 5" id="KW-0548">Nucleotidyltransferase</keyword>
<protein>
    <recommendedName>
        <fullName evidence="5">Phosphoenolpyruvate guanylyltransferase</fullName>
        <shortName evidence="5">PEP guanylyltransferase</shortName>
        <ecNumber evidence="5">2.7.7.105</ecNumber>
    </recommendedName>
</protein>
<dbReference type="PANTHER" id="PTHR40392">
    <property type="entry name" value="2-PHOSPHO-L-LACTATE GUANYLYLTRANSFERASE"/>
    <property type="match status" value="1"/>
</dbReference>
<dbReference type="InterPro" id="IPR029044">
    <property type="entry name" value="Nucleotide-diphossugar_trans"/>
</dbReference>
<proteinExistence type="inferred from homology"/>
<feature type="binding site" evidence="5">
    <location>
        <position position="150"/>
    </location>
    <ligand>
        <name>phosphoenolpyruvate</name>
        <dbReference type="ChEBI" id="CHEBI:58702"/>
    </ligand>
</feature>
<comment type="function">
    <text evidence="5">Guanylyltransferase that catalyzes the activation of phosphoenolpyruvate (PEP) as enolpyruvoyl-2-diphospho-5'-guanosine, via the condensation of PEP with GTP. It is involved in the biosynthesis of coenzyme F420, a hydride carrier cofactor.</text>
</comment>
<evidence type="ECO:0000256" key="1">
    <source>
        <dbReference type="ARBA" id="ARBA00022679"/>
    </source>
</evidence>
<dbReference type="GO" id="GO:0052645">
    <property type="term" value="P:F420-0 metabolic process"/>
    <property type="evidence" value="ECO:0007669"/>
    <property type="project" value="UniProtKB-UniRule"/>
</dbReference>
<sequence>MVGMSIAASTSARGTVVLAVKSLSDAKSRLTPLPKDADRPALVSAMLIDTLDAVAAVGADAVVVSPDPDVLRLVADRGAMPVDEPEPITGLSPLNAALAHGALPVGRTAYLQADLPALRPASLAAALDDGARALTRAPASFVADRSGHGTVLLVATAGFTPRFGIDSAHRHRDACAVELDPEHRHWADLRTDIDTPDDLAVAARLGLGPRTRAALARHTADADRFDRTARRGCGTMNR</sequence>
<dbReference type="InterPro" id="IPR002835">
    <property type="entry name" value="CofC"/>
</dbReference>
<comment type="similarity">
    <text evidence="5">Belongs to the CofC family.</text>
</comment>
<dbReference type="EMBL" id="CP128986">
    <property type="protein sequence ID" value="WOC13511.1"/>
    <property type="molecule type" value="Genomic_DNA"/>
</dbReference>
<evidence type="ECO:0000313" key="6">
    <source>
        <dbReference type="EMBL" id="WOC13511.1"/>
    </source>
</evidence>
<evidence type="ECO:0000256" key="2">
    <source>
        <dbReference type="ARBA" id="ARBA00022695"/>
    </source>
</evidence>
<gene>
    <name evidence="5 6" type="primary">fbiD</name>
    <name evidence="6" type="ORF">MP11Mi_26140</name>
</gene>
<feature type="binding site" evidence="5">
    <location>
        <position position="164"/>
    </location>
    <ligand>
        <name>phosphoenolpyruvate</name>
        <dbReference type="ChEBI" id="CHEBI:58702"/>
    </ligand>
</feature>
<keyword evidence="1 5" id="KW-0808">Transferase</keyword>
<comment type="pathway">
    <text evidence="5">Cofactor biosynthesis; coenzyme F420 biosynthesis.</text>
</comment>
<keyword evidence="3 5" id="KW-0547">Nucleotide-binding</keyword>
<feature type="binding site" evidence="5">
    <location>
        <position position="167"/>
    </location>
    <ligand>
        <name>phosphoenolpyruvate</name>
        <dbReference type="ChEBI" id="CHEBI:58702"/>
    </ligand>
</feature>
<dbReference type="GO" id="GO:0043814">
    <property type="term" value="F:phospholactate guanylyltransferase activity"/>
    <property type="evidence" value="ECO:0007669"/>
    <property type="project" value="InterPro"/>
</dbReference>
<evidence type="ECO:0000256" key="5">
    <source>
        <dbReference type="HAMAP-Rule" id="MF_02114"/>
    </source>
</evidence>
<dbReference type="GO" id="GO:0005525">
    <property type="term" value="F:GTP binding"/>
    <property type="evidence" value="ECO:0007669"/>
    <property type="project" value="UniProtKB-KW"/>
</dbReference>
<dbReference type="HAMAP" id="MF_02114">
    <property type="entry name" value="CofC"/>
    <property type="match status" value="1"/>
</dbReference>
<organism evidence="6">
    <name type="scientific">Gordonia sp. MP11Mi</name>
    <dbReference type="NCBI Taxonomy" id="3022769"/>
    <lineage>
        <taxon>Bacteria</taxon>
        <taxon>Bacillati</taxon>
        <taxon>Actinomycetota</taxon>
        <taxon>Actinomycetes</taxon>
        <taxon>Mycobacteriales</taxon>
        <taxon>Gordoniaceae</taxon>
        <taxon>Gordonia</taxon>
    </lineage>
</organism>
<dbReference type="Pfam" id="PF01983">
    <property type="entry name" value="CofC"/>
    <property type="match status" value="1"/>
</dbReference>
<comment type="catalytic activity">
    <reaction evidence="5">
        <text>phosphoenolpyruvate + GTP + H(+) = enolpyruvoyl-2-diphospho-5'-guanosine + diphosphate</text>
        <dbReference type="Rhea" id="RHEA:30519"/>
        <dbReference type="ChEBI" id="CHEBI:15378"/>
        <dbReference type="ChEBI" id="CHEBI:33019"/>
        <dbReference type="ChEBI" id="CHEBI:37565"/>
        <dbReference type="ChEBI" id="CHEBI:58702"/>
        <dbReference type="ChEBI" id="CHEBI:143701"/>
        <dbReference type="EC" id="2.7.7.105"/>
    </reaction>
</comment>
<name>A0AA97GV95_9ACTN</name>
<dbReference type="EC" id="2.7.7.105" evidence="5"/>
<accession>A0AA97GV95</accession>
<dbReference type="PANTHER" id="PTHR40392:SF1">
    <property type="entry name" value="2-PHOSPHO-L-LACTATE GUANYLYLTRANSFERASE"/>
    <property type="match status" value="1"/>
</dbReference>
<dbReference type="NCBIfam" id="TIGR03552">
    <property type="entry name" value="F420_cofC"/>
    <property type="match status" value="1"/>
</dbReference>
<evidence type="ECO:0000256" key="3">
    <source>
        <dbReference type="ARBA" id="ARBA00022741"/>
    </source>
</evidence>
<dbReference type="SUPFAM" id="SSF53448">
    <property type="entry name" value="Nucleotide-diphospho-sugar transferases"/>
    <property type="match status" value="1"/>
</dbReference>
<evidence type="ECO:0000256" key="4">
    <source>
        <dbReference type="ARBA" id="ARBA00023134"/>
    </source>
</evidence>
<dbReference type="AlphaFoldDB" id="A0AA97GV95"/>
<keyword evidence="4 5" id="KW-0342">GTP-binding</keyword>